<keyword evidence="1" id="KW-0812">Transmembrane</keyword>
<gene>
    <name evidence="2" type="ORF">AN936_18605</name>
</gene>
<organism evidence="2 3">
    <name type="scientific">Sphingopyxis macrogoltabida</name>
    <name type="common">Sphingomonas macrogoltabidus</name>
    <dbReference type="NCBI Taxonomy" id="33050"/>
    <lineage>
        <taxon>Bacteria</taxon>
        <taxon>Pseudomonadati</taxon>
        <taxon>Pseudomonadota</taxon>
        <taxon>Alphaproteobacteria</taxon>
        <taxon>Sphingomonadales</taxon>
        <taxon>Sphingomonadaceae</taxon>
        <taxon>Sphingopyxis</taxon>
    </lineage>
</organism>
<protein>
    <recommendedName>
        <fullName evidence="4">Oligosaccharide repeat unit polymerase</fullName>
    </recommendedName>
</protein>
<evidence type="ECO:0000256" key="1">
    <source>
        <dbReference type="SAM" id="Phobius"/>
    </source>
</evidence>
<evidence type="ECO:0000313" key="2">
    <source>
        <dbReference type="EMBL" id="ALH82287.1"/>
    </source>
</evidence>
<feature type="transmembrane region" description="Helical" evidence="1">
    <location>
        <begin position="443"/>
        <end position="460"/>
    </location>
</feature>
<dbReference type="PATRIC" id="fig|33050.5.peg.3862"/>
<dbReference type="RefSeq" id="WP_054589350.1">
    <property type="nucleotide sequence ID" value="NZ_CP012700.1"/>
</dbReference>
<feature type="transmembrane region" description="Helical" evidence="1">
    <location>
        <begin position="40"/>
        <end position="60"/>
    </location>
</feature>
<feature type="transmembrane region" description="Helical" evidence="1">
    <location>
        <begin position="169"/>
        <end position="189"/>
    </location>
</feature>
<feature type="transmembrane region" description="Helical" evidence="1">
    <location>
        <begin position="414"/>
        <end position="431"/>
    </location>
</feature>
<feature type="transmembrane region" description="Helical" evidence="1">
    <location>
        <begin position="66"/>
        <end position="87"/>
    </location>
</feature>
<reference evidence="2 3" key="1">
    <citation type="journal article" date="2015" name="Genome Announc.">
        <title>Complete Genome Sequence of Polypropylene Glycol- and Polyethylene Glycol-Degrading Sphingopyxis macrogoltabida Strain EY-1.</title>
        <authorList>
            <person name="Ohtsubo Y."/>
            <person name="Nagata Y."/>
            <person name="Numata M."/>
            <person name="Tsuchikane K."/>
            <person name="Hosoyama A."/>
            <person name="Yamazoe A."/>
            <person name="Tsuda M."/>
            <person name="Fujita N."/>
            <person name="Kawai F."/>
        </authorList>
    </citation>
    <scope>NUCLEOTIDE SEQUENCE [LARGE SCALE GENOMIC DNA]</scope>
    <source>
        <strain evidence="2 3">EY-1</strain>
    </source>
</reference>
<keyword evidence="1" id="KW-0472">Membrane</keyword>
<keyword evidence="1" id="KW-1133">Transmembrane helix</keyword>
<feature type="transmembrane region" description="Helical" evidence="1">
    <location>
        <begin position="225"/>
        <end position="242"/>
    </location>
</feature>
<feature type="transmembrane region" description="Helical" evidence="1">
    <location>
        <begin position="108"/>
        <end position="125"/>
    </location>
</feature>
<feature type="transmembrane region" description="Helical" evidence="1">
    <location>
        <begin position="201"/>
        <end position="219"/>
    </location>
</feature>
<dbReference type="AlphaFoldDB" id="A0A0N9VD25"/>
<dbReference type="Proteomes" id="UP000058074">
    <property type="component" value="Chromosome"/>
</dbReference>
<feature type="transmembrane region" description="Helical" evidence="1">
    <location>
        <begin position="254"/>
        <end position="270"/>
    </location>
</feature>
<evidence type="ECO:0008006" key="4">
    <source>
        <dbReference type="Google" id="ProtNLM"/>
    </source>
</evidence>
<evidence type="ECO:0000313" key="3">
    <source>
        <dbReference type="Proteomes" id="UP000058074"/>
    </source>
</evidence>
<name>A0A0N9VD25_SPHMC</name>
<dbReference type="KEGG" id="smag:AN936_18605"/>
<feature type="transmembrane region" description="Helical" evidence="1">
    <location>
        <begin position="386"/>
        <end position="407"/>
    </location>
</feature>
<sequence>MTLPVSSVSAADDLRRRETKSVTDRLAIQSRTRRTLFAPIRFSLIYLLATFGLFLISNLVSDVTNLMTLIAFISLSFAALYLGYYMGIGRPSAHYIRSRGPQFGDKPYHRLLIIAGAIYFVIWGINQFYDFGATSLASILEAILSPGEAYKAKFDVFSERMDTEQVSRVVQLLILLSILYAVFLPLAVVSWPRINRYIKALVVFSVVIYIASFLFIGTLKGIGDIVLFLATGVAVILARQSISSVRRIDRTRAYVLIGLAGFTFFTYMAVNQVQRAEQFGISESGIVGDISDTLLVRAIGQDAAFGVYQTLAYPSHGYRGLAYSLEQPFEFSHGAGLSQAYESYRLQFLGGEDNRYLTYPFRSEQRTGWPAGMYWSTIFPWLASDMSFYGVPIFMMLMGFIFARLWIACLYGNNPFALAALGQMLIFIAFIPANNQVLMQRQGLWAVISLVAIGLGHFLTHRPHIR</sequence>
<proteinExistence type="predicted"/>
<accession>A0A0N9VD25</accession>
<dbReference type="EMBL" id="CP012700">
    <property type="protein sequence ID" value="ALH82287.1"/>
    <property type="molecule type" value="Genomic_DNA"/>
</dbReference>
<dbReference type="OrthoDB" id="7068577at2"/>